<evidence type="ECO:0000313" key="1">
    <source>
        <dbReference type="EMBL" id="OLQ01962.1"/>
    </source>
</evidence>
<protein>
    <submittedName>
        <fullName evidence="1">Uncharacterized protein</fullName>
    </submittedName>
</protein>
<organism evidence="1 2">
    <name type="scientific">Symbiodinium microadriaticum</name>
    <name type="common">Dinoflagellate</name>
    <name type="synonym">Zooxanthella microadriatica</name>
    <dbReference type="NCBI Taxonomy" id="2951"/>
    <lineage>
        <taxon>Eukaryota</taxon>
        <taxon>Sar</taxon>
        <taxon>Alveolata</taxon>
        <taxon>Dinophyceae</taxon>
        <taxon>Suessiales</taxon>
        <taxon>Symbiodiniaceae</taxon>
        <taxon>Symbiodinium</taxon>
    </lineage>
</organism>
<accession>A0A1Q9E3G0</accession>
<dbReference type="Proteomes" id="UP000186817">
    <property type="component" value="Unassembled WGS sequence"/>
</dbReference>
<sequence>MLKIRPRVGWSASLPASSLLVVDDCVGGLRFTSGGALPTTSRRPLDGVVCRVGKCKLGVSTPWRTGERDAALRDVRLVRRTSAASRLRHPSDTCPMRLRRTSAALWRGRPLQNGSSVRLMLFVRWPVLWLTPDVAHLGSEDLGIPLKTYTDFILNMKPFRLNDEGLNLSDAW</sequence>
<name>A0A1Q9E3G0_SYMMI</name>
<dbReference type="AlphaFoldDB" id="A0A1Q9E3G0"/>
<evidence type="ECO:0000313" key="2">
    <source>
        <dbReference type="Proteomes" id="UP000186817"/>
    </source>
</evidence>
<dbReference type="EMBL" id="LSRX01000276">
    <property type="protein sequence ID" value="OLQ01962.1"/>
    <property type="molecule type" value="Genomic_DNA"/>
</dbReference>
<keyword evidence="2" id="KW-1185">Reference proteome</keyword>
<comment type="caution">
    <text evidence="1">The sequence shown here is derived from an EMBL/GenBank/DDBJ whole genome shotgun (WGS) entry which is preliminary data.</text>
</comment>
<gene>
    <name evidence="1" type="ORF">AK812_SmicGene15198</name>
</gene>
<proteinExistence type="predicted"/>
<reference evidence="1 2" key="1">
    <citation type="submission" date="2016-02" db="EMBL/GenBank/DDBJ databases">
        <title>Genome analysis of coral dinoflagellate symbionts highlights evolutionary adaptations to a symbiotic lifestyle.</title>
        <authorList>
            <person name="Aranda M."/>
            <person name="Li Y."/>
            <person name="Liew Y.J."/>
            <person name="Baumgarten S."/>
            <person name="Simakov O."/>
            <person name="Wilson M."/>
            <person name="Piel J."/>
            <person name="Ashoor H."/>
            <person name="Bougouffa S."/>
            <person name="Bajic V.B."/>
            <person name="Ryu T."/>
            <person name="Ravasi T."/>
            <person name="Bayer T."/>
            <person name="Micklem G."/>
            <person name="Kim H."/>
            <person name="Bhak J."/>
            <person name="Lajeunesse T.C."/>
            <person name="Voolstra C.R."/>
        </authorList>
    </citation>
    <scope>NUCLEOTIDE SEQUENCE [LARGE SCALE GENOMIC DNA]</scope>
    <source>
        <strain evidence="1 2">CCMP2467</strain>
    </source>
</reference>